<proteinExistence type="predicted"/>
<protein>
    <submittedName>
        <fullName evidence="1">Uncharacterized protein</fullName>
    </submittedName>
</protein>
<gene>
    <name evidence="1" type="ORF">BpHYR1_000148</name>
</gene>
<accession>A0A3M7SCT3</accession>
<name>A0A3M7SCT3_BRAPC</name>
<comment type="caution">
    <text evidence="1">The sequence shown here is derived from an EMBL/GenBank/DDBJ whole genome shotgun (WGS) entry which is preliminary data.</text>
</comment>
<reference evidence="1 2" key="1">
    <citation type="journal article" date="2018" name="Sci. Rep.">
        <title>Genomic signatures of local adaptation to the degree of environmental predictability in rotifers.</title>
        <authorList>
            <person name="Franch-Gras L."/>
            <person name="Hahn C."/>
            <person name="Garcia-Roger E.M."/>
            <person name="Carmona M.J."/>
            <person name="Serra M."/>
            <person name="Gomez A."/>
        </authorList>
    </citation>
    <scope>NUCLEOTIDE SEQUENCE [LARGE SCALE GENOMIC DNA]</scope>
    <source>
        <strain evidence="1">HYR1</strain>
    </source>
</reference>
<evidence type="ECO:0000313" key="2">
    <source>
        <dbReference type="Proteomes" id="UP000276133"/>
    </source>
</evidence>
<dbReference type="AlphaFoldDB" id="A0A3M7SCT3"/>
<evidence type="ECO:0000313" key="1">
    <source>
        <dbReference type="EMBL" id="RNA33633.1"/>
    </source>
</evidence>
<sequence length="82" mass="9709">MRYRTNYFLHGKKYSINKIPDGHSCEKLLSKISIFIYIFRDDWTFLCICLRKINTGTRSRLATGRNVCQQKEKINYTAIINS</sequence>
<organism evidence="1 2">
    <name type="scientific">Brachionus plicatilis</name>
    <name type="common">Marine rotifer</name>
    <name type="synonym">Brachionus muelleri</name>
    <dbReference type="NCBI Taxonomy" id="10195"/>
    <lineage>
        <taxon>Eukaryota</taxon>
        <taxon>Metazoa</taxon>
        <taxon>Spiralia</taxon>
        <taxon>Gnathifera</taxon>
        <taxon>Rotifera</taxon>
        <taxon>Eurotatoria</taxon>
        <taxon>Monogononta</taxon>
        <taxon>Pseudotrocha</taxon>
        <taxon>Ploima</taxon>
        <taxon>Brachionidae</taxon>
        <taxon>Brachionus</taxon>
    </lineage>
</organism>
<keyword evidence="2" id="KW-1185">Reference proteome</keyword>
<dbReference type="EMBL" id="REGN01001609">
    <property type="protein sequence ID" value="RNA33633.1"/>
    <property type="molecule type" value="Genomic_DNA"/>
</dbReference>
<dbReference type="Proteomes" id="UP000276133">
    <property type="component" value="Unassembled WGS sequence"/>
</dbReference>